<feature type="compositionally biased region" description="Pro residues" evidence="1">
    <location>
        <begin position="113"/>
        <end position="131"/>
    </location>
</feature>
<reference evidence="2 3" key="1">
    <citation type="submission" date="2019-11" db="EMBL/GenBank/DDBJ databases">
        <title>Complete genome sequence of Corynebacterium kalinowskii 1959, a novel Corynebacterium species isolated from soil of a small paddock in Vilsendorf, Germany.</title>
        <authorList>
            <person name="Schaffert L."/>
            <person name="Ruwe M."/>
            <person name="Milse J."/>
            <person name="Hanuschka K."/>
            <person name="Ortseifen V."/>
            <person name="Droste J."/>
            <person name="Brandt D."/>
            <person name="Schlueter L."/>
            <person name="Kutter Y."/>
            <person name="Vinke S."/>
            <person name="Viehoefer P."/>
            <person name="Jacob L."/>
            <person name="Luebke N.-C."/>
            <person name="Schulte-Berndt E."/>
            <person name="Hain C."/>
            <person name="Linder M."/>
            <person name="Schmidt P."/>
            <person name="Wollenschlaeger L."/>
            <person name="Luttermann T."/>
            <person name="Thieme E."/>
            <person name="Hassa J."/>
            <person name="Haak M."/>
            <person name="Wittchen M."/>
            <person name="Mentz A."/>
            <person name="Persicke M."/>
            <person name="Busche T."/>
            <person name="Ruckert C."/>
        </authorList>
    </citation>
    <scope>NUCLEOTIDE SEQUENCE [LARGE SCALE GENOMIC DNA]</scope>
    <source>
        <strain evidence="2 3">2039</strain>
    </source>
</reference>
<feature type="compositionally biased region" description="Low complexity" evidence="1">
    <location>
        <begin position="92"/>
        <end position="112"/>
    </location>
</feature>
<accession>A0A6B8WNG6</accession>
<dbReference type="RefSeq" id="WP_156231331.1">
    <property type="nucleotide sequence ID" value="NZ_CP046455.1"/>
</dbReference>
<protein>
    <submittedName>
        <fullName evidence="2">Uncharacterized protein</fullName>
    </submittedName>
</protein>
<dbReference type="AlphaFoldDB" id="A0A6B8WNG6"/>
<feature type="region of interest" description="Disordered" evidence="1">
    <location>
        <begin position="59"/>
        <end position="160"/>
    </location>
</feature>
<evidence type="ECO:0000256" key="1">
    <source>
        <dbReference type="SAM" id="MobiDB-lite"/>
    </source>
</evidence>
<name>A0A6B8WNG6_9CORY</name>
<sequence length="281" mass="31021">MAKTPTDRDREYLQAELTRMVGIGRINLGVFQHAVDTMLAAQDIAVLADIHARYIGPPPAEWGPLPQHPTGNPDPQLPQQMPHSTPSPTPPQQQGLSPQQYPQQQMPQQYPQQMPPQQYPPQQYPPQPVNPMYPGQPGYPGVPMSSGQHPGLAQPGMQQPQQEFSSVMGTIKRTGQWLVPERCLFTVNAATLHLDLREATAAAQMITFELRANAAEIKIIVPPGVHVFNHLKETWTDSKINVTAPAAGAPQITLTGYTRGCTLVVETRQAGQKTLWQQFWG</sequence>
<dbReference type="Proteomes" id="UP000424462">
    <property type="component" value="Chromosome"/>
</dbReference>
<dbReference type="EMBL" id="CP046455">
    <property type="protein sequence ID" value="QGU07898.1"/>
    <property type="molecule type" value="Genomic_DNA"/>
</dbReference>
<evidence type="ECO:0000313" key="2">
    <source>
        <dbReference type="EMBL" id="QGU07898.1"/>
    </source>
</evidence>
<dbReference type="KEGG" id="cok:COCCU_09880"/>
<evidence type="ECO:0000313" key="3">
    <source>
        <dbReference type="Proteomes" id="UP000424462"/>
    </source>
</evidence>
<gene>
    <name evidence="2" type="ORF">COCCU_09880</name>
</gene>
<proteinExistence type="predicted"/>
<keyword evidence="3" id="KW-1185">Reference proteome</keyword>
<organism evidence="2 3">
    <name type="scientific">Corynebacterium occultum</name>
    <dbReference type="NCBI Taxonomy" id="2675219"/>
    <lineage>
        <taxon>Bacteria</taxon>
        <taxon>Bacillati</taxon>
        <taxon>Actinomycetota</taxon>
        <taxon>Actinomycetes</taxon>
        <taxon>Mycobacteriales</taxon>
        <taxon>Corynebacteriaceae</taxon>
        <taxon>Corynebacterium</taxon>
    </lineage>
</organism>